<name>A0A517Y841_9BACT</name>
<organism evidence="3 4">
    <name type="scientific">Anatilimnocola aggregata</name>
    <dbReference type="NCBI Taxonomy" id="2528021"/>
    <lineage>
        <taxon>Bacteria</taxon>
        <taxon>Pseudomonadati</taxon>
        <taxon>Planctomycetota</taxon>
        <taxon>Planctomycetia</taxon>
        <taxon>Pirellulales</taxon>
        <taxon>Pirellulaceae</taxon>
        <taxon>Anatilimnocola</taxon>
    </lineage>
</organism>
<evidence type="ECO:0000256" key="2">
    <source>
        <dbReference type="SAM" id="Phobius"/>
    </source>
</evidence>
<evidence type="ECO:0000256" key="1">
    <source>
        <dbReference type="SAM" id="MobiDB-lite"/>
    </source>
</evidence>
<gene>
    <name evidence="3" type="ORF">ETAA8_14860</name>
</gene>
<dbReference type="Proteomes" id="UP000315017">
    <property type="component" value="Chromosome"/>
</dbReference>
<feature type="compositionally biased region" description="Low complexity" evidence="1">
    <location>
        <begin position="227"/>
        <end position="248"/>
    </location>
</feature>
<keyword evidence="2" id="KW-0472">Membrane</keyword>
<accession>A0A517Y841</accession>
<keyword evidence="2" id="KW-0812">Transmembrane</keyword>
<evidence type="ECO:0000313" key="4">
    <source>
        <dbReference type="Proteomes" id="UP000315017"/>
    </source>
</evidence>
<evidence type="ECO:0000313" key="3">
    <source>
        <dbReference type="EMBL" id="QDU26408.1"/>
    </source>
</evidence>
<feature type="transmembrane region" description="Helical" evidence="2">
    <location>
        <begin position="20"/>
        <end position="40"/>
    </location>
</feature>
<keyword evidence="2" id="KW-1133">Transmembrane helix</keyword>
<dbReference type="EMBL" id="CP036274">
    <property type="protein sequence ID" value="QDU26408.1"/>
    <property type="molecule type" value="Genomic_DNA"/>
</dbReference>
<dbReference type="KEGG" id="aagg:ETAA8_14860"/>
<dbReference type="RefSeq" id="WP_145086920.1">
    <property type="nucleotide sequence ID" value="NZ_CP036274.1"/>
</dbReference>
<dbReference type="AlphaFoldDB" id="A0A517Y841"/>
<protein>
    <submittedName>
        <fullName evidence="3">Uncharacterized protein</fullName>
    </submittedName>
</protein>
<feature type="region of interest" description="Disordered" evidence="1">
    <location>
        <begin position="215"/>
        <end position="248"/>
    </location>
</feature>
<dbReference type="OrthoDB" id="272047at2"/>
<proteinExistence type="predicted"/>
<sequence>MASKQPSPERAPAEWNSTWRGVASLLIFIHLFCVFTVLASNHLRSPLQARLVEVFSAYTQLLNFDPDFTPYYLVSGPTTDDCEIVLDLYADGEKPVAQQSLLKTVRLPDQGSKLLGSQRRYITLARMVATFANPENELDEMSGEIARAVGARIMLENGARRCVFRCVQRSSQPINLDDLRPGFPRDNPRAPQYELLAYEADVWFDEDNQVQAIKRSARNEVAPRQGASQSAPATPAPAVQAPSVQGGS</sequence>
<keyword evidence="4" id="KW-1185">Reference proteome</keyword>
<reference evidence="3 4" key="1">
    <citation type="submission" date="2019-02" db="EMBL/GenBank/DDBJ databases">
        <title>Deep-cultivation of Planctomycetes and their phenomic and genomic characterization uncovers novel biology.</title>
        <authorList>
            <person name="Wiegand S."/>
            <person name="Jogler M."/>
            <person name="Boedeker C."/>
            <person name="Pinto D."/>
            <person name="Vollmers J."/>
            <person name="Rivas-Marin E."/>
            <person name="Kohn T."/>
            <person name="Peeters S.H."/>
            <person name="Heuer A."/>
            <person name="Rast P."/>
            <person name="Oberbeckmann S."/>
            <person name="Bunk B."/>
            <person name="Jeske O."/>
            <person name="Meyerdierks A."/>
            <person name="Storesund J.E."/>
            <person name="Kallscheuer N."/>
            <person name="Luecker S."/>
            <person name="Lage O.M."/>
            <person name="Pohl T."/>
            <person name="Merkel B.J."/>
            <person name="Hornburger P."/>
            <person name="Mueller R.-W."/>
            <person name="Bruemmer F."/>
            <person name="Labrenz M."/>
            <person name="Spormann A.M."/>
            <person name="Op den Camp H."/>
            <person name="Overmann J."/>
            <person name="Amann R."/>
            <person name="Jetten M.S.M."/>
            <person name="Mascher T."/>
            <person name="Medema M.H."/>
            <person name="Devos D.P."/>
            <person name="Kaster A.-K."/>
            <person name="Ovreas L."/>
            <person name="Rohde M."/>
            <person name="Galperin M.Y."/>
            <person name="Jogler C."/>
        </authorList>
    </citation>
    <scope>NUCLEOTIDE SEQUENCE [LARGE SCALE GENOMIC DNA]</scope>
    <source>
        <strain evidence="3 4">ETA_A8</strain>
    </source>
</reference>